<dbReference type="RefSeq" id="WP_146852929.1">
    <property type="nucleotide sequence ID" value="NZ_BKAG01000034.1"/>
</dbReference>
<organism evidence="2 3">
    <name type="scientific">Brevifollis gellanilyticus</name>
    <dbReference type="NCBI Taxonomy" id="748831"/>
    <lineage>
        <taxon>Bacteria</taxon>
        <taxon>Pseudomonadati</taxon>
        <taxon>Verrucomicrobiota</taxon>
        <taxon>Verrucomicrobiia</taxon>
        <taxon>Verrucomicrobiales</taxon>
        <taxon>Verrucomicrobiaceae</taxon>
    </lineage>
</organism>
<dbReference type="EMBL" id="BKAG01000034">
    <property type="protein sequence ID" value="GEP44712.1"/>
    <property type="molecule type" value="Genomic_DNA"/>
</dbReference>
<name>A0A512MDD4_9BACT</name>
<evidence type="ECO:0000313" key="2">
    <source>
        <dbReference type="EMBL" id="GEP44712.1"/>
    </source>
</evidence>
<dbReference type="OrthoDB" id="9813532at2"/>
<protein>
    <recommendedName>
        <fullName evidence="4">Peptidase C51 domain-containing protein</fullName>
    </recommendedName>
</protein>
<gene>
    <name evidence="2" type="ORF">BGE01nite_40030</name>
</gene>
<proteinExistence type="predicted"/>
<keyword evidence="3" id="KW-1185">Reference proteome</keyword>
<feature type="chain" id="PRO_5021972500" description="Peptidase C51 domain-containing protein" evidence="1">
    <location>
        <begin position="24"/>
        <end position="214"/>
    </location>
</feature>
<dbReference type="AlphaFoldDB" id="A0A512MDD4"/>
<sequence length="214" mass="23959">MNWPYAVICVLALAVMAMTPAPNMPMQPAYDHQVPAYATMQNPVSTMDQVRGRVVWEASRYVGWKEATGKNDGQNIDAILSTVGLQGRQLPYCAAFVHFVGIQSGFPSLYPRTARASDMVYGNYWASNSGYMARPADTFGVLHYIEQERRWRIGHTGIVERDLGNAILTIEGNTGPNSKQGTEADREGQGIFRKRRLKSQMIFFKDWVSVYRGG</sequence>
<evidence type="ECO:0000313" key="3">
    <source>
        <dbReference type="Proteomes" id="UP000321577"/>
    </source>
</evidence>
<accession>A0A512MDD4</accession>
<evidence type="ECO:0008006" key="4">
    <source>
        <dbReference type="Google" id="ProtNLM"/>
    </source>
</evidence>
<evidence type="ECO:0000256" key="1">
    <source>
        <dbReference type="SAM" id="SignalP"/>
    </source>
</evidence>
<keyword evidence="1" id="KW-0732">Signal</keyword>
<dbReference type="Proteomes" id="UP000321577">
    <property type="component" value="Unassembled WGS sequence"/>
</dbReference>
<comment type="caution">
    <text evidence="2">The sequence shown here is derived from an EMBL/GenBank/DDBJ whole genome shotgun (WGS) entry which is preliminary data.</text>
</comment>
<feature type="signal peptide" evidence="1">
    <location>
        <begin position="1"/>
        <end position="23"/>
    </location>
</feature>
<reference evidence="2 3" key="1">
    <citation type="submission" date="2019-07" db="EMBL/GenBank/DDBJ databases">
        <title>Whole genome shotgun sequence of Brevifollis gellanilyticus NBRC 108608.</title>
        <authorList>
            <person name="Hosoyama A."/>
            <person name="Uohara A."/>
            <person name="Ohji S."/>
            <person name="Ichikawa N."/>
        </authorList>
    </citation>
    <scope>NUCLEOTIDE SEQUENCE [LARGE SCALE GENOMIC DNA]</scope>
    <source>
        <strain evidence="2 3">NBRC 108608</strain>
    </source>
</reference>